<evidence type="ECO:0000256" key="3">
    <source>
        <dbReference type="ARBA" id="ARBA00022670"/>
    </source>
</evidence>
<evidence type="ECO:0000256" key="4">
    <source>
        <dbReference type="ARBA" id="ARBA00022801"/>
    </source>
</evidence>
<organism evidence="7 8">
    <name type="scientific">Calocera viscosa (strain TUFC12733)</name>
    <dbReference type="NCBI Taxonomy" id="1330018"/>
    <lineage>
        <taxon>Eukaryota</taxon>
        <taxon>Fungi</taxon>
        <taxon>Dikarya</taxon>
        <taxon>Basidiomycota</taxon>
        <taxon>Agaricomycotina</taxon>
        <taxon>Dacrymycetes</taxon>
        <taxon>Dacrymycetales</taxon>
        <taxon>Dacrymycetaceae</taxon>
        <taxon>Calocera</taxon>
    </lineage>
</organism>
<dbReference type="Pfam" id="PF00450">
    <property type="entry name" value="Peptidase_S10"/>
    <property type="match status" value="1"/>
</dbReference>
<evidence type="ECO:0000256" key="1">
    <source>
        <dbReference type="ARBA" id="ARBA00009431"/>
    </source>
</evidence>
<evidence type="ECO:0000313" key="7">
    <source>
        <dbReference type="EMBL" id="KZP01671.1"/>
    </source>
</evidence>
<proteinExistence type="inferred from homology"/>
<keyword evidence="5" id="KW-0325">Glycoprotein</keyword>
<keyword evidence="3" id="KW-0645">Protease</keyword>
<reference evidence="7 8" key="1">
    <citation type="journal article" date="2016" name="Mol. Biol. Evol.">
        <title>Comparative Genomics of Early-Diverging Mushroom-Forming Fungi Provides Insights into the Origins of Lignocellulose Decay Capabilities.</title>
        <authorList>
            <person name="Nagy L.G."/>
            <person name="Riley R."/>
            <person name="Tritt A."/>
            <person name="Adam C."/>
            <person name="Daum C."/>
            <person name="Floudas D."/>
            <person name="Sun H."/>
            <person name="Yadav J.S."/>
            <person name="Pangilinan J."/>
            <person name="Larsson K.H."/>
            <person name="Matsuura K."/>
            <person name="Barry K."/>
            <person name="Labutti K."/>
            <person name="Kuo R."/>
            <person name="Ohm R.A."/>
            <person name="Bhattacharya S.S."/>
            <person name="Shirouzu T."/>
            <person name="Yoshinaga Y."/>
            <person name="Martin F.M."/>
            <person name="Grigoriev I.V."/>
            <person name="Hibbett D.S."/>
        </authorList>
    </citation>
    <scope>NUCLEOTIDE SEQUENCE [LARGE SCALE GENOMIC DNA]</scope>
    <source>
        <strain evidence="7 8">TUFC12733</strain>
    </source>
</reference>
<keyword evidence="8" id="KW-1185">Reference proteome</keyword>
<dbReference type="InterPro" id="IPR033124">
    <property type="entry name" value="Ser_caboxypep_his_AS"/>
</dbReference>
<dbReference type="AlphaFoldDB" id="A0A167S8D4"/>
<evidence type="ECO:0000256" key="6">
    <source>
        <dbReference type="SAM" id="SignalP"/>
    </source>
</evidence>
<dbReference type="PROSITE" id="PS00560">
    <property type="entry name" value="CARBOXYPEPT_SER_HIS"/>
    <property type="match status" value="1"/>
</dbReference>
<evidence type="ECO:0000256" key="5">
    <source>
        <dbReference type="ARBA" id="ARBA00023180"/>
    </source>
</evidence>
<comment type="similarity">
    <text evidence="1">Belongs to the peptidase S10 family.</text>
</comment>
<name>A0A167S8D4_CALVF</name>
<dbReference type="PRINTS" id="PR00724">
    <property type="entry name" value="CRBOXYPTASEC"/>
</dbReference>
<keyword evidence="6" id="KW-0732">Signal</keyword>
<dbReference type="InterPro" id="IPR029058">
    <property type="entry name" value="AB_hydrolase_fold"/>
</dbReference>
<feature type="signal peptide" evidence="6">
    <location>
        <begin position="1"/>
        <end position="22"/>
    </location>
</feature>
<evidence type="ECO:0000313" key="8">
    <source>
        <dbReference type="Proteomes" id="UP000076738"/>
    </source>
</evidence>
<dbReference type="Proteomes" id="UP000076738">
    <property type="component" value="Unassembled WGS sequence"/>
</dbReference>
<dbReference type="GO" id="GO:0004185">
    <property type="term" value="F:serine-type carboxypeptidase activity"/>
    <property type="evidence" value="ECO:0007669"/>
    <property type="project" value="InterPro"/>
</dbReference>
<dbReference type="InterPro" id="IPR001563">
    <property type="entry name" value="Peptidase_S10"/>
</dbReference>
<keyword evidence="2" id="KW-0121">Carboxypeptidase</keyword>
<dbReference type="PANTHER" id="PTHR11802">
    <property type="entry name" value="SERINE PROTEASE FAMILY S10 SERINE CARBOXYPEPTIDASE"/>
    <property type="match status" value="1"/>
</dbReference>
<evidence type="ECO:0000256" key="2">
    <source>
        <dbReference type="ARBA" id="ARBA00022645"/>
    </source>
</evidence>
<protein>
    <submittedName>
        <fullName evidence="7">Alpha/beta-hydrolase</fullName>
    </submittedName>
</protein>
<dbReference type="Gene3D" id="3.40.50.1820">
    <property type="entry name" value="alpha/beta hydrolase"/>
    <property type="match status" value="1"/>
</dbReference>
<dbReference type="SUPFAM" id="SSF53474">
    <property type="entry name" value="alpha/beta-Hydrolases"/>
    <property type="match status" value="1"/>
</dbReference>
<gene>
    <name evidence="7" type="ORF">CALVIDRAFT_559471</name>
</gene>
<dbReference type="PANTHER" id="PTHR11802:SF479">
    <property type="entry name" value="CARBOXYPEPTIDASE"/>
    <property type="match status" value="1"/>
</dbReference>
<dbReference type="OrthoDB" id="443318at2759"/>
<accession>A0A167S8D4</accession>
<sequence>MLANKPLLASLELSLLCASVLAAPASFLDAELFSFSFFSWFSSAPSTFSELEPAVLEIPAFSNPAAAEFHVNSSALPLVDFELLDSYAGLLPISADDGEEKKLFFWYWPTSAPEGSEYLTIWLNGGPGCSSLMGFLQENGPLLYLPGMEKPQPNPDGWTTASDMLFIDQPIGTGFSVGPASVRNEEDIADQFYSFLQQFYAVFPELLAKPLIFSGESYAGYYIPFIADRIVNASPAEKDMQPIQVHSLLMNDGCYSSGIVMQHAPTPAFARLHQQTLNLSDAQILELETRRAQCGYDTLLAQLTYPPRGPLTLPNGKDYTPYECDLTDLFKQWCREANPCFREEKVTDASRCPSSRLEDPLDTYFNRADVQSLLHLPPIAWSECTSHSVYENGADETTRYSEVLLPSLLDALPGGVTLWHGLLDGLLLAEGDRLTIQNLTWGGVQGFAQEPSTPLSVGGERKGVWHEERGLTYVEVEGAGHMVPQDQPAVALRVLRYVMGLETL</sequence>
<keyword evidence="4 7" id="KW-0378">Hydrolase</keyword>
<dbReference type="GO" id="GO:0006508">
    <property type="term" value="P:proteolysis"/>
    <property type="evidence" value="ECO:0007669"/>
    <property type="project" value="UniProtKB-KW"/>
</dbReference>
<dbReference type="EMBL" id="KV417266">
    <property type="protein sequence ID" value="KZP01671.1"/>
    <property type="molecule type" value="Genomic_DNA"/>
</dbReference>
<feature type="chain" id="PRO_5007892181" evidence="6">
    <location>
        <begin position="23"/>
        <end position="504"/>
    </location>
</feature>